<evidence type="ECO:0000256" key="1">
    <source>
        <dbReference type="SAM" id="Phobius"/>
    </source>
</evidence>
<feature type="transmembrane region" description="Helical" evidence="1">
    <location>
        <begin position="22"/>
        <end position="42"/>
    </location>
</feature>
<dbReference type="EMBL" id="JBFXLR010000003">
    <property type="protein sequence ID" value="KAL2859487.1"/>
    <property type="molecule type" value="Genomic_DNA"/>
</dbReference>
<feature type="non-terminal residue" evidence="2">
    <location>
        <position position="85"/>
    </location>
</feature>
<accession>A0ABR4L545</accession>
<evidence type="ECO:0000313" key="3">
    <source>
        <dbReference type="Proteomes" id="UP001610444"/>
    </source>
</evidence>
<keyword evidence="3" id="KW-1185">Reference proteome</keyword>
<dbReference type="RefSeq" id="XP_070904421.1">
    <property type="nucleotide sequence ID" value="XM_071038496.1"/>
</dbReference>
<gene>
    <name evidence="2" type="ORF">BJX68DRAFT_226329</name>
</gene>
<comment type="caution">
    <text evidence="2">The sequence shown here is derived from an EMBL/GenBank/DDBJ whole genome shotgun (WGS) entry which is preliminary data.</text>
</comment>
<dbReference type="Proteomes" id="UP001610444">
    <property type="component" value="Unassembled WGS sequence"/>
</dbReference>
<sequence length="85" mass="9898">MESWEIGSVEVPWRDQNDQTHLANAFSLLQFLSILVNALMAFSQIPSPISRNPPRPHTYKTRHLSHLRCVRQGKNDWQGWGRTFP</sequence>
<proteinExistence type="predicted"/>
<organism evidence="2 3">
    <name type="scientific">Aspergillus pseudodeflectus</name>
    <dbReference type="NCBI Taxonomy" id="176178"/>
    <lineage>
        <taxon>Eukaryota</taxon>
        <taxon>Fungi</taxon>
        <taxon>Dikarya</taxon>
        <taxon>Ascomycota</taxon>
        <taxon>Pezizomycotina</taxon>
        <taxon>Eurotiomycetes</taxon>
        <taxon>Eurotiomycetidae</taxon>
        <taxon>Eurotiales</taxon>
        <taxon>Aspergillaceae</taxon>
        <taxon>Aspergillus</taxon>
        <taxon>Aspergillus subgen. Nidulantes</taxon>
    </lineage>
</organism>
<protein>
    <submittedName>
        <fullName evidence="2">Uncharacterized protein</fullName>
    </submittedName>
</protein>
<keyword evidence="1" id="KW-0472">Membrane</keyword>
<name>A0ABR4L545_9EURO</name>
<reference evidence="2 3" key="1">
    <citation type="submission" date="2024-07" db="EMBL/GenBank/DDBJ databases">
        <title>Section-level genome sequencing and comparative genomics of Aspergillus sections Usti and Cavernicolus.</title>
        <authorList>
            <consortium name="Lawrence Berkeley National Laboratory"/>
            <person name="Nybo J.L."/>
            <person name="Vesth T.C."/>
            <person name="Theobald S."/>
            <person name="Frisvad J.C."/>
            <person name="Larsen T.O."/>
            <person name="Kjaerboelling I."/>
            <person name="Rothschild-Mancinelli K."/>
            <person name="Lyhne E.K."/>
            <person name="Kogle M.E."/>
            <person name="Barry K."/>
            <person name="Clum A."/>
            <person name="Na H."/>
            <person name="Ledsgaard L."/>
            <person name="Lin J."/>
            <person name="Lipzen A."/>
            <person name="Kuo A."/>
            <person name="Riley R."/>
            <person name="Mondo S."/>
            <person name="LaButti K."/>
            <person name="Haridas S."/>
            <person name="Pangalinan J."/>
            <person name="Salamov A.A."/>
            <person name="Simmons B.A."/>
            <person name="Magnuson J.K."/>
            <person name="Chen J."/>
            <person name="Drula E."/>
            <person name="Henrissat B."/>
            <person name="Wiebenga A."/>
            <person name="Lubbers R.J."/>
            <person name="Gomes A.C."/>
            <person name="Macurrencykelacurrency M.R."/>
            <person name="Stajich J."/>
            <person name="Grigoriev I.V."/>
            <person name="Mortensen U.H."/>
            <person name="De vries R.P."/>
            <person name="Baker S.E."/>
            <person name="Andersen M.R."/>
        </authorList>
    </citation>
    <scope>NUCLEOTIDE SEQUENCE [LARGE SCALE GENOMIC DNA]</scope>
    <source>
        <strain evidence="2 3">CBS 756.74</strain>
    </source>
</reference>
<keyword evidence="1" id="KW-1133">Transmembrane helix</keyword>
<keyword evidence="1" id="KW-0812">Transmembrane</keyword>
<dbReference type="GeneID" id="98153660"/>
<evidence type="ECO:0000313" key="2">
    <source>
        <dbReference type="EMBL" id="KAL2859487.1"/>
    </source>
</evidence>